<organism evidence="2 3">
    <name type="scientific">Perkinsus olseni</name>
    <name type="common">Perkinsus atlanticus</name>
    <dbReference type="NCBI Taxonomy" id="32597"/>
    <lineage>
        <taxon>Eukaryota</taxon>
        <taxon>Sar</taxon>
        <taxon>Alveolata</taxon>
        <taxon>Perkinsozoa</taxon>
        <taxon>Perkinsea</taxon>
        <taxon>Perkinsida</taxon>
        <taxon>Perkinsidae</taxon>
        <taxon>Perkinsus</taxon>
    </lineage>
</organism>
<feature type="region of interest" description="Disordered" evidence="1">
    <location>
        <begin position="96"/>
        <end position="121"/>
    </location>
</feature>
<dbReference type="Proteomes" id="UP000574390">
    <property type="component" value="Unassembled WGS sequence"/>
</dbReference>
<proteinExistence type="predicted"/>
<gene>
    <name evidence="2" type="ORF">FOZ62_007851</name>
</gene>
<feature type="compositionally biased region" description="Low complexity" evidence="1">
    <location>
        <begin position="106"/>
        <end position="121"/>
    </location>
</feature>
<sequence length="121" mass="12545">MAVHNFPLPSPGASDGNNIDALIREIYLLQQAGLVTQETSVTGLVNLISISNPALVPPLLRVIRDQHTAIGEVGDSGSKKSLDPLTTAVDYSVDVVPENIDGPDRGVGLSRAGSRSGSSEG</sequence>
<evidence type="ECO:0000313" key="2">
    <source>
        <dbReference type="EMBL" id="KAF4711628.1"/>
    </source>
</evidence>
<accession>A0A7J6QTF5</accession>
<comment type="caution">
    <text evidence="2">The sequence shown here is derived from an EMBL/GenBank/DDBJ whole genome shotgun (WGS) entry which is preliminary data.</text>
</comment>
<name>A0A7J6QTF5_PEROL</name>
<reference evidence="2 3" key="1">
    <citation type="submission" date="2020-04" db="EMBL/GenBank/DDBJ databases">
        <title>Perkinsus olseni comparative genomics.</title>
        <authorList>
            <person name="Bogema D.R."/>
        </authorList>
    </citation>
    <scope>NUCLEOTIDE SEQUENCE [LARGE SCALE GENOMIC DNA]</scope>
    <source>
        <strain evidence="2">ATCC PRA-205</strain>
    </source>
</reference>
<evidence type="ECO:0000313" key="3">
    <source>
        <dbReference type="Proteomes" id="UP000574390"/>
    </source>
</evidence>
<dbReference type="EMBL" id="JABANM010027239">
    <property type="protein sequence ID" value="KAF4711628.1"/>
    <property type="molecule type" value="Genomic_DNA"/>
</dbReference>
<dbReference type="AlphaFoldDB" id="A0A7J6QTF5"/>
<feature type="non-terminal residue" evidence="2">
    <location>
        <position position="121"/>
    </location>
</feature>
<protein>
    <submittedName>
        <fullName evidence="2">Uncharacterized protein</fullName>
    </submittedName>
</protein>
<evidence type="ECO:0000256" key="1">
    <source>
        <dbReference type="SAM" id="MobiDB-lite"/>
    </source>
</evidence>